<keyword evidence="2" id="KW-1185">Reference proteome</keyword>
<name>A0ABZ0IU33_9BACT</name>
<sequence>MDALFFASVTAWAVRIITNYQRPQDSNSPLTQRAEILTIKRLVDEEISQNRANENDLTLEPPAIRLKQLRFWKLYLKTKKAIDIDRTTKDSLDDHANEEKALSDEMQIVLTEFNSLIPEEYEGEIESPEYTDQQMYARSHYCELRIAEKTRGL</sequence>
<evidence type="ECO:0000313" key="1">
    <source>
        <dbReference type="EMBL" id="WOK07206.1"/>
    </source>
</evidence>
<accession>A0ABZ0IU33</accession>
<reference evidence="1 2" key="1">
    <citation type="journal article" date="2023" name="Microbiol. Resour. Announc.">
        <title>Complete Genome Sequence of Imperialibacter roseus strain P4T.</title>
        <authorList>
            <person name="Tizabi D.R."/>
            <person name="Bachvaroff T."/>
            <person name="Hill R.T."/>
        </authorList>
    </citation>
    <scope>NUCLEOTIDE SEQUENCE [LARGE SCALE GENOMIC DNA]</scope>
    <source>
        <strain evidence="1 2">P4T</strain>
    </source>
</reference>
<dbReference type="EMBL" id="CP136051">
    <property type="protein sequence ID" value="WOK07206.1"/>
    <property type="molecule type" value="Genomic_DNA"/>
</dbReference>
<proteinExistence type="predicted"/>
<dbReference type="Proteomes" id="UP001302349">
    <property type="component" value="Chromosome"/>
</dbReference>
<evidence type="ECO:0000313" key="2">
    <source>
        <dbReference type="Proteomes" id="UP001302349"/>
    </source>
</evidence>
<gene>
    <name evidence="1" type="ORF">RT717_01045</name>
</gene>
<organism evidence="1 2">
    <name type="scientific">Imperialibacter roseus</name>
    <dbReference type="NCBI Taxonomy" id="1324217"/>
    <lineage>
        <taxon>Bacteria</taxon>
        <taxon>Pseudomonadati</taxon>
        <taxon>Bacteroidota</taxon>
        <taxon>Cytophagia</taxon>
        <taxon>Cytophagales</taxon>
        <taxon>Flammeovirgaceae</taxon>
        <taxon>Imperialibacter</taxon>
    </lineage>
</organism>
<protein>
    <submittedName>
        <fullName evidence="1">Uncharacterized protein</fullName>
    </submittedName>
</protein>
<dbReference type="RefSeq" id="WP_317489892.1">
    <property type="nucleotide sequence ID" value="NZ_CP136051.1"/>
</dbReference>